<keyword evidence="2" id="KW-0812">Transmembrane</keyword>
<dbReference type="InterPro" id="IPR002372">
    <property type="entry name" value="PQQ_rpt_dom"/>
</dbReference>
<feature type="domain" description="Pyrrolo-quinoline quinone repeat" evidence="3">
    <location>
        <begin position="359"/>
        <end position="471"/>
    </location>
</feature>
<protein>
    <submittedName>
        <fullName evidence="4">Outer membrane biogenesis protein BamB</fullName>
    </submittedName>
</protein>
<dbReference type="Pfam" id="PF13360">
    <property type="entry name" value="PQQ_2"/>
    <property type="match status" value="3"/>
</dbReference>
<sequence>MSLAAAPNLADPCEEACCRHAPTDLFGIVCSVGCGIHCAAMPLLIAAAPAVGGSWLGGEAAHLVLLPLCAGAAFWSMRSGVRRHGRRSVPWIAAAGVSLLAAGVAVPSLLNDGSAGEAAGGGAGACSAACCQSTAIASPEDGPAAAVVRFAVPFLTPLGGGLLVLAHLVNLFAAPARRRPVHIPEPQTTMPALARSGAVLVLACCGTTAHAADGSWSDFRGGGASVADAADLPLNWSPEDGVAWSVELPGVGQSSPVVFGDRAYVTFVEGPNKEAVGVAALSVATGETLWTQRFDAARTSPNDFMHGRAAPTPAADGAGVVAFFASGDLIALTPDGTKRWRRNLWEEFGPFENNHDLGTSPAQDAERLLLQLDHGGPSLLLAVSKADGQTAWTAEREPRTSFTSPVVAEIAGTAQVVCSSNGSVDGYDAATGAKLWSLDGLTGNTIPSPVVVGNRVYVGAKPGRGNTDVAAAQESNCCVEVSRTPAGDWTAELLWRANRTLSHYSSPLVHRGRCYYLNNVGVLACFDAETGDLLHRGRLGFESWATPIGAGDRVYCFGRGGECAVLAAADDFELLAENRLWSPEASGETAAEAPPQPPADGAGADDESDGRPGAGGYDGPFVYGAAPVAGGFLLRTETRLYRVGAATPTP</sequence>
<feature type="transmembrane region" description="Helical" evidence="2">
    <location>
        <begin position="60"/>
        <end position="77"/>
    </location>
</feature>
<dbReference type="Proteomes" id="UP000318741">
    <property type="component" value="Chromosome"/>
</dbReference>
<name>A0A517P6Q7_9PLAN</name>
<feature type="transmembrane region" description="Helical" evidence="2">
    <location>
        <begin position="25"/>
        <end position="48"/>
    </location>
</feature>
<dbReference type="GO" id="GO:0015097">
    <property type="term" value="F:mercury ion transmembrane transporter activity"/>
    <property type="evidence" value="ECO:0007669"/>
    <property type="project" value="InterPro"/>
</dbReference>
<dbReference type="SMART" id="SM00564">
    <property type="entry name" value="PQQ"/>
    <property type="match status" value="4"/>
</dbReference>
<dbReference type="InterPro" id="IPR004891">
    <property type="entry name" value="Mercury-R_MerC"/>
</dbReference>
<feature type="transmembrane region" description="Helical" evidence="2">
    <location>
        <begin position="150"/>
        <end position="173"/>
    </location>
</feature>
<dbReference type="OrthoDB" id="244732at2"/>
<proteinExistence type="predicted"/>
<dbReference type="SUPFAM" id="SSF50998">
    <property type="entry name" value="Quinoprotein alcohol dehydrogenase-like"/>
    <property type="match status" value="1"/>
</dbReference>
<dbReference type="KEGG" id="acaf:CA12_11120"/>
<reference evidence="4 5" key="1">
    <citation type="submission" date="2019-02" db="EMBL/GenBank/DDBJ databases">
        <title>Deep-cultivation of Planctomycetes and their phenomic and genomic characterization uncovers novel biology.</title>
        <authorList>
            <person name="Wiegand S."/>
            <person name="Jogler M."/>
            <person name="Boedeker C."/>
            <person name="Pinto D."/>
            <person name="Vollmers J."/>
            <person name="Rivas-Marin E."/>
            <person name="Kohn T."/>
            <person name="Peeters S.H."/>
            <person name="Heuer A."/>
            <person name="Rast P."/>
            <person name="Oberbeckmann S."/>
            <person name="Bunk B."/>
            <person name="Jeske O."/>
            <person name="Meyerdierks A."/>
            <person name="Storesund J.E."/>
            <person name="Kallscheuer N."/>
            <person name="Luecker S."/>
            <person name="Lage O.M."/>
            <person name="Pohl T."/>
            <person name="Merkel B.J."/>
            <person name="Hornburger P."/>
            <person name="Mueller R.-W."/>
            <person name="Bruemmer F."/>
            <person name="Labrenz M."/>
            <person name="Spormann A.M."/>
            <person name="Op den Camp H."/>
            <person name="Overmann J."/>
            <person name="Amann R."/>
            <person name="Jetten M.S.M."/>
            <person name="Mascher T."/>
            <person name="Medema M.H."/>
            <person name="Devos D.P."/>
            <person name="Kaster A.-K."/>
            <person name="Ovreas L."/>
            <person name="Rohde M."/>
            <person name="Galperin M.Y."/>
            <person name="Jogler C."/>
        </authorList>
    </citation>
    <scope>NUCLEOTIDE SEQUENCE [LARGE SCALE GENOMIC DNA]</scope>
    <source>
        <strain evidence="4 5">CA12</strain>
    </source>
</reference>
<keyword evidence="2" id="KW-0472">Membrane</keyword>
<dbReference type="Gene3D" id="2.130.10.10">
    <property type="entry name" value="YVTN repeat-like/Quinoprotein amine dehydrogenase"/>
    <property type="match status" value="2"/>
</dbReference>
<evidence type="ECO:0000313" key="4">
    <source>
        <dbReference type="EMBL" id="QDT15032.1"/>
    </source>
</evidence>
<dbReference type="PANTHER" id="PTHR34512:SF30">
    <property type="entry name" value="OUTER MEMBRANE PROTEIN ASSEMBLY FACTOR BAMB"/>
    <property type="match status" value="1"/>
</dbReference>
<evidence type="ECO:0000259" key="3">
    <source>
        <dbReference type="Pfam" id="PF13360"/>
    </source>
</evidence>
<accession>A0A517P6Q7</accession>
<dbReference type="Pfam" id="PF03203">
    <property type="entry name" value="MerC"/>
    <property type="match status" value="1"/>
</dbReference>
<dbReference type="EMBL" id="CP036265">
    <property type="protein sequence ID" value="QDT15032.1"/>
    <property type="molecule type" value="Genomic_DNA"/>
</dbReference>
<dbReference type="InterPro" id="IPR018391">
    <property type="entry name" value="PQQ_b-propeller_rpt"/>
</dbReference>
<gene>
    <name evidence="4" type="ORF">CA12_11120</name>
</gene>
<feature type="domain" description="Pyrrolo-quinoline quinone repeat" evidence="3">
    <location>
        <begin position="235"/>
        <end position="346"/>
    </location>
</feature>
<dbReference type="RefSeq" id="WP_145357872.1">
    <property type="nucleotide sequence ID" value="NZ_CP036265.1"/>
</dbReference>
<feature type="region of interest" description="Disordered" evidence="1">
    <location>
        <begin position="583"/>
        <end position="617"/>
    </location>
</feature>
<organism evidence="4 5">
    <name type="scientific">Alienimonas californiensis</name>
    <dbReference type="NCBI Taxonomy" id="2527989"/>
    <lineage>
        <taxon>Bacteria</taxon>
        <taxon>Pseudomonadati</taxon>
        <taxon>Planctomycetota</taxon>
        <taxon>Planctomycetia</taxon>
        <taxon>Planctomycetales</taxon>
        <taxon>Planctomycetaceae</taxon>
        <taxon>Alienimonas</taxon>
    </lineage>
</organism>
<dbReference type="InterPro" id="IPR011047">
    <property type="entry name" value="Quinoprotein_ADH-like_sf"/>
</dbReference>
<dbReference type="PANTHER" id="PTHR34512">
    <property type="entry name" value="CELL SURFACE PROTEIN"/>
    <property type="match status" value="1"/>
</dbReference>
<keyword evidence="2" id="KW-1133">Transmembrane helix</keyword>
<keyword evidence="5" id="KW-1185">Reference proteome</keyword>
<feature type="transmembrane region" description="Helical" evidence="2">
    <location>
        <begin position="89"/>
        <end position="110"/>
    </location>
</feature>
<dbReference type="GO" id="GO:0016020">
    <property type="term" value="C:membrane"/>
    <property type="evidence" value="ECO:0007669"/>
    <property type="project" value="InterPro"/>
</dbReference>
<dbReference type="AlphaFoldDB" id="A0A517P6Q7"/>
<evidence type="ECO:0000256" key="1">
    <source>
        <dbReference type="SAM" id="MobiDB-lite"/>
    </source>
</evidence>
<dbReference type="InterPro" id="IPR015943">
    <property type="entry name" value="WD40/YVTN_repeat-like_dom_sf"/>
</dbReference>
<evidence type="ECO:0000313" key="5">
    <source>
        <dbReference type="Proteomes" id="UP000318741"/>
    </source>
</evidence>
<feature type="domain" description="Pyrrolo-quinoline quinone repeat" evidence="3">
    <location>
        <begin position="492"/>
        <end position="590"/>
    </location>
</feature>
<evidence type="ECO:0000256" key="2">
    <source>
        <dbReference type="SAM" id="Phobius"/>
    </source>
</evidence>